<dbReference type="InterPro" id="IPR036388">
    <property type="entry name" value="WH-like_DNA-bd_sf"/>
</dbReference>
<dbReference type="AlphaFoldDB" id="A0A846M9M9"/>
<dbReference type="InterPro" id="IPR019887">
    <property type="entry name" value="Tscrpt_reg_AsnC/Lrp_C"/>
</dbReference>
<evidence type="ECO:0000259" key="4">
    <source>
        <dbReference type="PROSITE" id="PS50956"/>
    </source>
</evidence>
<dbReference type="SUPFAM" id="SSF54909">
    <property type="entry name" value="Dimeric alpha+beta barrel"/>
    <property type="match status" value="1"/>
</dbReference>
<dbReference type="Proteomes" id="UP000576821">
    <property type="component" value="Unassembled WGS sequence"/>
</dbReference>
<protein>
    <submittedName>
        <fullName evidence="5">DNA-binding Lrp family transcriptional regulator</fullName>
    </submittedName>
</protein>
<evidence type="ECO:0000256" key="2">
    <source>
        <dbReference type="ARBA" id="ARBA00023125"/>
    </source>
</evidence>
<accession>A0A846M9M9</accession>
<evidence type="ECO:0000256" key="1">
    <source>
        <dbReference type="ARBA" id="ARBA00023015"/>
    </source>
</evidence>
<dbReference type="RefSeq" id="WP_243855779.1">
    <property type="nucleotide sequence ID" value="NZ_JAASQR010000004.1"/>
</dbReference>
<dbReference type="GO" id="GO:0006355">
    <property type="term" value="P:regulation of DNA-templated transcription"/>
    <property type="evidence" value="ECO:0007669"/>
    <property type="project" value="UniProtKB-ARBA"/>
</dbReference>
<name>A0A846M9M9_9SPHN</name>
<reference evidence="5 6" key="1">
    <citation type="submission" date="2020-03" db="EMBL/GenBank/DDBJ databases">
        <title>Genomic Encyclopedia of Type Strains, Phase IV (KMG-IV): sequencing the most valuable type-strain genomes for metagenomic binning, comparative biology and taxonomic classification.</title>
        <authorList>
            <person name="Goeker M."/>
        </authorList>
    </citation>
    <scope>NUCLEOTIDE SEQUENCE [LARGE SCALE GENOMIC DNA]</scope>
    <source>
        <strain evidence="5 6">DSM 21299</strain>
    </source>
</reference>
<dbReference type="Pfam" id="PF01037">
    <property type="entry name" value="AsnC_trans_reg"/>
    <property type="match status" value="1"/>
</dbReference>
<comment type="caution">
    <text evidence="5">The sequence shown here is derived from an EMBL/GenBank/DDBJ whole genome shotgun (WGS) entry which is preliminary data.</text>
</comment>
<dbReference type="GO" id="GO:0005829">
    <property type="term" value="C:cytosol"/>
    <property type="evidence" value="ECO:0007669"/>
    <property type="project" value="TreeGrafter"/>
</dbReference>
<keyword evidence="1" id="KW-0805">Transcription regulation</keyword>
<dbReference type="InterPro" id="IPR011008">
    <property type="entry name" value="Dimeric_a/b-barrel"/>
</dbReference>
<proteinExistence type="predicted"/>
<dbReference type="InterPro" id="IPR000485">
    <property type="entry name" value="AsnC-type_HTH_dom"/>
</dbReference>
<keyword evidence="6" id="KW-1185">Reference proteome</keyword>
<dbReference type="InterPro" id="IPR011991">
    <property type="entry name" value="ArsR-like_HTH"/>
</dbReference>
<dbReference type="InterPro" id="IPR019888">
    <property type="entry name" value="Tscrpt_reg_AsnC-like"/>
</dbReference>
<gene>
    <name evidence="5" type="ORF">FHS54_002948</name>
</gene>
<dbReference type="SUPFAM" id="SSF46785">
    <property type="entry name" value="Winged helix' DNA-binding domain"/>
    <property type="match status" value="1"/>
</dbReference>
<evidence type="ECO:0000313" key="5">
    <source>
        <dbReference type="EMBL" id="NIJ17948.1"/>
    </source>
</evidence>
<keyword evidence="3" id="KW-0804">Transcription</keyword>
<evidence type="ECO:0000313" key="6">
    <source>
        <dbReference type="Proteomes" id="UP000576821"/>
    </source>
</evidence>
<dbReference type="EMBL" id="JAASQR010000004">
    <property type="protein sequence ID" value="NIJ17948.1"/>
    <property type="molecule type" value="Genomic_DNA"/>
</dbReference>
<evidence type="ECO:0000256" key="3">
    <source>
        <dbReference type="ARBA" id="ARBA00023163"/>
    </source>
</evidence>
<dbReference type="Pfam" id="PF13412">
    <property type="entry name" value="HTH_24"/>
    <property type="match status" value="1"/>
</dbReference>
<sequence>MPIKLDAIDQRILRALQVDGRRANNELAREVGLSPSPCLRHVRLLEEAGVIERYAAVVDPAKVGMSMTVFARVWLTGQDEEQVQHFIEEVLKLSQIIECHLMAGDCDFLLRIVAEDLEGVRRFQSEHLARIKGVRSIKTDIPMLRVKAANEVPLAPDAKVSRLPA</sequence>
<dbReference type="Gene3D" id="1.10.10.10">
    <property type="entry name" value="Winged helix-like DNA-binding domain superfamily/Winged helix DNA-binding domain"/>
    <property type="match status" value="1"/>
</dbReference>
<dbReference type="InterPro" id="IPR036390">
    <property type="entry name" value="WH_DNA-bd_sf"/>
</dbReference>
<dbReference type="PRINTS" id="PR00033">
    <property type="entry name" value="HTHASNC"/>
</dbReference>
<dbReference type="Gene3D" id="3.30.70.920">
    <property type="match status" value="1"/>
</dbReference>
<keyword evidence="2 5" id="KW-0238">DNA-binding</keyword>
<dbReference type="CDD" id="cd00090">
    <property type="entry name" value="HTH_ARSR"/>
    <property type="match status" value="1"/>
</dbReference>
<organism evidence="5 6">
    <name type="scientific">Sphingobium vermicomposti</name>
    <dbReference type="NCBI Taxonomy" id="529005"/>
    <lineage>
        <taxon>Bacteria</taxon>
        <taxon>Pseudomonadati</taxon>
        <taxon>Pseudomonadota</taxon>
        <taxon>Alphaproteobacteria</taxon>
        <taxon>Sphingomonadales</taxon>
        <taxon>Sphingomonadaceae</taxon>
        <taxon>Sphingobium</taxon>
    </lineage>
</organism>
<dbReference type="PANTHER" id="PTHR30154:SF34">
    <property type="entry name" value="TRANSCRIPTIONAL REGULATOR AZLB"/>
    <property type="match status" value="1"/>
</dbReference>
<dbReference type="SMART" id="SM00344">
    <property type="entry name" value="HTH_ASNC"/>
    <property type="match status" value="1"/>
</dbReference>
<dbReference type="PANTHER" id="PTHR30154">
    <property type="entry name" value="LEUCINE-RESPONSIVE REGULATORY PROTEIN"/>
    <property type="match status" value="1"/>
</dbReference>
<feature type="domain" description="HTH asnC-type" evidence="4">
    <location>
        <begin position="5"/>
        <end position="66"/>
    </location>
</feature>
<dbReference type="PROSITE" id="PS50956">
    <property type="entry name" value="HTH_ASNC_2"/>
    <property type="match status" value="1"/>
</dbReference>
<dbReference type="GO" id="GO:0043200">
    <property type="term" value="P:response to amino acid"/>
    <property type="evidence" value="ECO:0007669"/>
    <property type="project" value="TreeGrafter"/>
</dbReference>
<dbReference type="GO" id="GO:0043565">
    <property type="term" value="F:sequence-specific DNA binding"/>
    <property type="evidence" value="ECO:0007669"/>
    <property type="project" value="InterPro"/>
</dbReference>